<gene>
    <name evidence="3" type="primary">ycf1</name>
</gene>
<sequence length="3405" mass="403151">MTLVTAVKDYIEVVHKLIETSPNYVIQHSNYGDILMILNFCLSNLKQICLAILSFEWLKNLWYFPILVPDIASSMVSEISILGGSFHNLLTLSDNSTNGSLSLTLICFEKFFVGLVNSLFLWIPTSTATFICFRRFIMQGVEAGFAAALGTMLANIFWLTSVLFGLRFIVVPWVSLDLFRYWLGFLLLMKYFWDNRFPYKEIKHSAIFGKNTLKNIFSFHFLLAFTEQTSLYPFLSNFSISAQSTLLEGFPSENFLDFNLIHFSYLFGILIGSYSLINIICWFWQDPAYRFYFWLMNKFKKLRIADIVRPIHLLFQSITIAFAFSSLPYFGIEYGITNPLGFLPNDQTFQQFKETSFLTHPTSPAYYRSRLNFPRQKFFRYEDWAEYYHRNIPLDTSLYDQGAYRLYTMEDLNYGTDYEWLRRRSDKIKIRSRLKRLRWFPRNWANRLWEFTKTWSRRNIAWRNDILSTYQYSWDSKPPIIWGKLVREELFPTINNQTVPNKENSTTTKNKIINNNDVYGSIWGSDPDWTSKFLWNQYNSNFAEKNFWWNWQSRRNLQDNNNWWKWITNNNYFPEKTKNITNFEDKQNTIEKENLLRSKITQDFQSDFWKPQNRLISLYFDQSKQKELAIELSTLRKFSRKLTTRFKKSQMEDQIKPINIKKNILDINALKILLFFPQLKEWSNFQIVLNNLNKVLWWSHLTTLVKSNSKKNFTEINKNSLINNLTLNNQKSSIQKIPSVSNYLIKNQNTTQSHTITIVNKNESKKNYLNSQLLKEHKIRKFLTWNNKNNLINQKIDKFKKIENKFNKLKLFMPTTNFAVPENWKAKFNSFDLSNKKNVNNISLNNKKRLSIKNKTTDLNLYKLNKQNFTLLHPLNFYLHKEQNFTKKLGFYGIKNATNGFTNRLTKNSNKTELSKTAFQENNKNFSIYLENNLNPNFISLQKDDSKNNISLSTTKISPISASNNLPIFNFYMKTYFQNYKPTRLYILNTKMKRQLGVSASSRRKSRDYTNKLLKRSKILSGTPWIRQWVNQSGFLTRRKRLETWIRRQHYDPNELWSKIMKLDVDSFISRQPSYHFLTNTEEKLLHLRRFLLFEHYDSLRWYKYMTNYRTMKNKIGGTKSFSSKVYNQQFKGTFHKVRHLFALTPSSSNGSLLKFDQLLYNYENSELKNPIKDSVTNIFKTNDFSIVHEELANEYRNNKIFTKNQVIDNQPVRDLIEESTQKLRNSIIKSATVRQNIINSFLEQKNYNQLTNFLVSEQKPKEPFVVDQKPVLFNNFIEKQKTENFPRFILNSQLKEKLRTKFMISLFRKRQKWAKDYKKASEKLWKKWKLKTVWVNQKKQFLASSDSFYIPIDKAFNSVKPSLNSVNNQDFNLTDKNMKTSRIKNNFNLKDPYLKSYESEDLTLTKSQRLSEIVKLKKFMKTNQENKIFIKTINEFNFQSDLTSLKKETSTWKFPLKTAIRQSLNDAIKIQTKQNLQESKTLLSNETADSLKHFLEIKKLNYRNNLIKIDKKITKQIIKNIYKKTLLNSKFNWKKNYFINTNNELKNNNRIFSLNIVNSRKNFWNYYLKNNIKKRNKSFLIKNLNIKEAKLKSINFDKNLADLNKQNEFSNLLLYEKNSILRERANIQNYVLMKKILLNESSPSLTHQQIRPLPSTRGKPLYEKQAIQEFSLGLTGLKNVNENNLISFFKPKPLIGSIKNLYTNIDAYKNRKWLEFQNNTNLNLDIKNDVETTSKSNELSNLLKLNLKWSILLKNIQKNIGQPESNLMDQQLQNKLLQNQRLTLTQNKKNLDLYNQNFLKSKILITNNLSGAVFMDNLGVQENIQQKLIKNIQSKSKLTSFIEITNRIRKTKQRRKRQKFTIKRSLLRRHVNRKNRRKLFIKTKEINNQRMILDRKAEIKERIYLNKIDKLNSSLSQLKNMYNFPESDSLNLNIKKERKNLLPYMFNSLNTDSIFTVNPGSISSLNINSINTILGINQVKNKTTISELQNKIINPNEPSLNFIDNFIIWLLIDKNINNLKYNNLSHLAVFTKSNEPGTKTLLENITKKIKTTNSEKNNKFTRWWLFRKVLNSNSNNNNNINQEVSLQSPKSYLSSLIRSSRFINQIINKKPKNIATNSLDFTSTYLNLKIKNTLNQLTELDTEKNRLRRNLRKSILSKPTKNEWLKKLLTTKLDKNKLLIQNNRIIFSEQKNQKNIFLNNIALSSWIQKIQKQITLDSNKNNIRVPFNEEKNQKFSFNGNYLLINSNLKKSNNLTDLNKYIINARTNPNKLARQQIRKKTRKRRIIRSKRIERLKTLQDHPLKFRSEQIQNFYNLQNSLKKWKDFAFISSKFKYNNNFWKKTLQNKVFFEQKQVVLDSNQFENSLTKKFSNQRVYKPLTSLEFVENFQNFGQNNENLDLNQPIHFLNDSSNIDKLTPSSKIILNYSSFDLLDKLYSSIFMNSLPFSNDLNNDKFENTTIKDLIVNDKSNLVNLNLAQNSDKFLLNTNPIPFYAGWDETLRKFVITNRLLSRKEAGYNISFSLKESEKLNSFKSISALPTIKKEINNSILNNIEFNSWPLKGKNAATTLFSQFPFMTTPESSLNYPSTQILQLKGGTKYKINALNDFKTFPSTANKLVKNKWITSSREDFNQKIAENFLRLKNVKRIKNQIKSIKTDNQDRIRKYGQVISNVTIPAYRKSRRIALFAPLKWRSKYETTKTILNNKDFISQQKIKSNKLFKTQLYKNLTDKKISSKINLLNTFKQGNRAQIQMPRINRFLLFKRSSGSSWKNKISSLRRKKRRIKPMQTKVFTNHSLEIETKNKLLKEGGWDKTRFIIKKRKKRGNNKNPRLRGDKNIRATKRQLRQKLYLRPKKRPLRRRSLSVYFQKKLNYWRRQSIIINYNKKLTLPLNQKNEETNYKTLKQINEGSYKNYLKSSIQLNNSTSDSQLLFSKNLINNSKYGHTIKEWKNTNRNRQLYRSLYKNRALQVSPLYDNLPAHSRSIPLIKSLPVPGSSVKTLNRIVKWNSADGAARFHRVNFSYGWALELFLKNIHQKIKFKNQLITNTNLGQTSVINSNITMNSNSLKEITNNNQNVLKQNLNNNSSNFSAVRSFKRRAVKLRQLSYTMSMRLYDRWYYYYYSLKNLPLIKQEQREKGIYLNLLTTDKLNSSSLSTLQQKRNLFSDLKKFITFHLNDNQSSFRAYLKNLRIKAKKQAEKSQPSNQKTIESDSLNNLIEITNLPNKNKNSWYNFQLFSNSTSNYNKINDLNLNKTNNDLNQTQKNNKTLLKKEKKLQEDRFFFAQFNRPPLVDDSRISRESNRHFPLNGGFVWPGDYLRLKTIHLPKKLIDQKLSSKSPNHSLNNKFKVNFPFYSNVLNKNEFSTYSEKLNTLELNEFSGVFTNEKNQINNKLKIQNKINSLKEFVST</sequence>
<evidence type="ECO:0000256" key="1">
    <source>
        <dbReference type="SAM" id="Coils"/>
    </source>
</evidence>
<keyword evidence="2" id="KW-1133">Transmembrane helix</keyword>
<feature type="transmembrane region" description="Helical" evidence="2">
    <location>
        <begin position="145"/>
        <end position="166"/>
    </location>
</feature>
<accession>A0A6H1XE01</accession>
<dbReference type="RefSeq" id="YP_009774506.1">
    <property type="nucleotide sequence ID" value="NC_047440.1"/>
</dbReference>
<reference evidence="3" key="1">
    <citation type="submission" date="2019-11" db="EMBL/GenBank/DDBJ databases">
        <title>The Chloroplast Genome of the Green Alga Aphanochaete elegans.</title>
        <authorList>
            <person name="Liu B."/>
        </authorList>
    </citation>
    <scope>NUCLEOTIDE SEQUENCE</scope>
</reference>
<organism evidence="3">
    <name type="scientific">Aphanochaete elegans</name>
    <dbReference type="NCBI Taxonomy" id="764105"/>
    <lineage>
        <taxon>Eukaryota</taxon>
        <taxon>Viridiplantae</taxon>
        <taxon>Chlorophyta</taxon>
        <taxon>core chlorophytes</taxon>
        <taxon>Chlorophyceae</taxon>
        <taxon>OCC clade</taxon>
        <taxon>Chaetophorales</taxon>
        <taxon>Aphanochaetaceae</taxon>
        <taxon>Aphanochaete</taxon>
    </lineage>
</organism>
<keyword evidence="2" id="KW-0812">Transmembrane</keyword>
<keyword evidence="3" id="KW-0150">Chloroplast</keyword>
<name>A0A6H1XE01_9CHLO</name>
<feature type="transmembrane region" description="Helical" evidence="2">
    <location>
        <begin position="260"/>
        <end position="284"/>
    </location>
</feature>
<feature type="coiled-coil region" evidence="1">
    <location>
        <begin position="3249"/>
        <end position="3276"/>
    </location>
</feature>
<dbReference type="GeneID" id="54626634"/>
<proteinExistence type="predicted"/>
<geneLocation type="chloroplast" evidence="3"/>
<evidence type="ECO:0000256" key="2">
    <source>
        <dbReference type="SAM" id="Phobius"/>
    </source>
</evidence>
<keyword evidence="1" id="KW-0175">Coiled coil</keyword>
<keyword evidence="2" id="KW-0472">Membrane</keyword>
<keyword evidence="3" id="KW-0934">Plastid</keyword>
<feature type="transmembrane region" description="Helical" evidence="2">
    <location>
        <begin position="304"/>
        <end position="324"/>
    </location>
</feature>
<evidence type="ECO:0000313" key="3">
    <source>
        <dbReference type="EMBL" id="QJA13697.1"/>
    </source>
</evidence>
<protein>
    <submittedName>
        <fullName evidence="3">Hypothetical chloroplast RF1</fullName>
    </submittedName>
</protein>
<dbReference type="EMBL" id="MN701585">
    <property type="protein sequence ID" value="QJA13697.1"/>
    <property type="molecule type" value="Genomic_DNA"/>
</dbReference>
<feature type="transmembrane region" description="Helical" evidence="2">
    <location>
        <begin position="111"/>
        <end position="133"/>
    </location>
</feature>